<reference evidence="4" key="1">
    <citation type="submission" date="2019-06" db="EMBL/GenBank/DDBJ databases">
        <authorList>
            <person name="Zheng W."/>
        </authorList>
    </citation>
    <scope>NUCLEOTIDE SEQUENCE</scope>
    <source>
        <strain evidence="4">QDHG01</strain>
    </source>
</reference>
<feature type="domain" description="Protein kinase" evidence="3">
    <location>
        <begin position="1"/>
        <end position="265"/>
    </location>
</feature>
<dbReference type="GO" id="GO:0005524">
    <property type="term" value="F:ATP binding"/>
    <property type="evidence" value="ECO:0007669"/>
    <property type="project" value="InterPro"/>
</dbReference>
<organism evidence="4 5">
    <name type="scientific">Halteria grandinella</name>
    <dbReference type="NCBI Taxonomy" id="5974"/>
    <lineage>
        <taxon>Eukaryota</taxon>
        <taxon>Sar</taxon>
        <taxon>Alveolata</taxon>
        <taxon>Ciliophora</taxon>
        <taxon>Intramacronucleata</taxon>
        <taxon>Spirotrichea</taxon>
        <taxon>Stichotrichia</taxon>
        <taxon>Sporadotrichida</taxon>
        <taxon>Halteriidae</taxon>
        <taxon>Halteria</taxon>
    </lineage>
</organism>
<dbReference type="InterPro" id="IPR000719">
    <property type="entry name" value="Prot_kinase_dom"/>
</dbReference>
<dbReference type="GO" id="GO:0004674">
    <property type="term" value="F:protein serine/threonine kinase activity"/>
    <property type="evidence" value="ECO:0007669"/>
    <property type="project" value="UniProtKB-EC"/>
</dbReference>
<dbReference type="Pfam" id="PF00069">
    <property type="entry name" value="Pkinase"/>
    <property type="match status" value="1"/>
</dbReference>
<evidence type="ECO:0000256" key="1">
    <source>
        <dbReference type="ARBA" id="ARBA00012513"/>
    </source>
</evidence>
<dbReference type="SUPFAM" id="SSF56112">
    <property type="entry name" value="Protein kinase-like (PK-like)"/>
    <property type="match status" value="1"/>
</dbReference>
<dbReference type="EMBL" id="RRYP01003981">
    <property type="protein sequence ID" value="TNV83274.1"/>
    <property type="molecule type" value="Genomic_DNA"/>
</dbReference>
<evidence type="ECO:0000313" key="4">
    <source>
        <dbReference type="EMBL" id="TNV83274.1"/>
    </source>
</evidence>
<sequence length="626" mass="72044">MGSGSFSTIYSAEDRLRREKVALKIEKPDKPKRVLMFEFDVLKQIQGLNHTPPVYEFVERGGAGQNFIVMKLLGKNLANQKKILGDSLTIDVAINYLLQMIDSIEEVHQRGFIHRDVKPSNFVIGKGLQKDKVYIVDFGLAKQHLSNGKPIPMRAQADFRGTISYASLNAHLKIELSRRDDLWSFYFVILEFLDENIPWKLTSMKDEVKDIKMRCLSHPEQFLWTTTTKFMPQVAEIFYHIKSLQYEDCPNYEFVRTKLREIKFFGMNKQYSQQYSSSLISQHFQENNQQATMQPGLSTTLGETLLFARPHGQQIHGLPVMSTIIGGAPSYKQTVPRVTSQAPHIIYQEGIEKPYRIVVEEKPQFMQKQQLTMPHQRSYYSQPQQVVPVSQNHQIIFASPSAEVIEIPYIPGQQVQIVQIQREPQERQRTIQVFQQPVSRRQQVHQEPAVTQVTHKLLGKRPQVREEIKNDHIFIKQVAPAQRLQKDDHILAIGDYLTDGPQQQVLRDKSGQILVKQVISPQPTTQLQVILPSDQGTSYITQKQMPVVIQQHVSSSSSSGHLFNPFRHPPYLEHPMMQQAEYNPAKPGNESIRTIVPQHHHSYQPYSRMRPIPAAQCLHMRRQSGG</sequence>
<dbReference type="PROSITE" id="PS00108">
    <property type="entry name" value="PROTEIN_KINASE_ST"/>
    <property type="match status" value="1"/>
</dbReference>
<evidence type="ECO:0000259" key="3">
    <source>
        <dbReference type="PROSITE" id="PS50011"/>
    </source>
</evidence>
<accession>A0A8J8NZX3</accession>
<dbReference type="Gene3D" id="1.10.510.10">
    <property type="entry name" value="Transferase(Phosphotransferase) domain 1"/>
    <property type="match status" value="1"/>
</dbReference>
<dbReference type="Proteomes" id="UP000785679">
    <property type="component" value="Unassembled WGS sequence"/>
</dbReference>
<dbReference type="PANTHER" id="PTHR11909">
    <property type="entry name" value="CASEIN KINASE-RELATED"/>
    <property type="match status" value="1"/>
</dbReference>
<gene>
    <name evidence="4" type="ORF">FGO68_gene1889</name>
</gene>
<dbReference type="AlphaFoldDB" id="A0A8J8NZX3"/>
<keyword evidence="5" id="KW-1185">Reference proteome</keyword>
<dbReference type="OrthoDB" id="5979581at2759"/>
<dbReference type="InterPro" id="IPR050235">
    <property type="entry name" value="CK1_Ser-Thr_kinase"/>
</dbReference>
<dbReference type="SMART" id="SM00220">
    <property type="entry name" value="S_TKc"/>
    <property type="match status" value="1"/>
</dbReference>
<dbReference type="InterPro" id="IPR008271">
    <property type="entry name" value="Ser/Thr_kinase_AS"/>
</dbReference>
<evidence type="ECO:0000313" key="5">
    <source>
        <dbReference type="Proteomes" id="UP000785679"/>
    </source>
</evidence>
<proteinExistence type="predicted"/>
<dbReference type="InterPro" id="IPR011009">
    <property type="entry name" value="Kinase-like_dom_sf"/>
</dbReference>
<comment type="caution">
    <text evidence="4">The sequence shown here is derived from an EMBL/GenBank/DDBJ whole genome shotgun (WGS) entry which is preliminary data.</text>
</comment>
<name>A0A8J8NZX3_HALGN</name>
<evidence type="ECO:0000256" key="2">
    <source>
        <dbReference type="ARBA" id="ARBA00023860"/>
    </source>
</evidence>
<protein>
    <recommendedName>
        <fullName evidence="2">Casein kinase I</fullName>
        <ecNumber evidence="1">2.7.11.1</ecNumber>
    </recommendedName>
</protein>
<dbReference type="PROSITE" id="PS50011">
    <property type="entry name" value="PROTEIN_KINASE_DOM"/>
    <property type="match status" value="1"/>
</dbReference>
<dbReference type="EC" id="2.7.11.1" evidence="1"/>